<dbReference type="GO" id="GO:0019305">
    <property type="term" value="P:dTDP-rhamnose biosynthetic process"/>
    <property type="evidence" value="ECO:0007669"/>
    <property type="project" value="TreeGrafter"/>
</dbReference>
<sequence>MEVRELAVEGALEFCSDVYYDGRGLVATPFERATFEAAHGGALFGVAQTIHSYSQRGVVRGMHYTVTPPGMAKYAYCARGEALYLVADIRVGSPTFGRSDTVVMDQKSFRSMYLPVGVANGFVALTDDTVISYMISKPYVTEDERALSVLDPELGLPVPDGIELVMAERDRTAITLAEALRLGLLPSYEQCVELDRLLSDPNAAVGATTT</sequence>
<dbReference type="GO" id="GO:0000271">
    <property type="term" value="P:polysaccharide biosynthetic process"/>
    <property type="evidence" value="ECO:0007669"/>
    <property type="project" value="TreeGrafter"/>
</dbReference>
<dbReference type="Gene3D" id="2.60.120.10">
    <property type="entry name" value="Jelly Rolls"/>
    <property type="match status" value="1"/>
</dbReference>
<evidence type="ECO:0000313" key="4">
    <source>
        <dbReference type="EMBL" id="TWP50524.1"/>
    </source>
</evidence>
<evidence type="ECO:0000256" key="3">
    <source>
        <dbReference type="PIRSR" id="PIRSR600888-3"/>
    </source>
</evidence>
<comment type="caution">
    <text evidence="4">The sequence shown here is derived from an EMBL/GenBank/DDBJ whole genome shotgun (WGS) entry which is preliminary data.</text>
</comment>
<dbReference type="RefSeq" id="WP_146353686.1">
    <property type="nucleotide sequence ID" value="NZ_VOBR01000012.1"/>
</dbReference>
<dbReference type="Proteomes" id="UP000316639">
    <property type="component" value="Unassembled WGS sequence"/>
</dbReference>
<feature type="active site" description="Proton acceptor" evidence="2">
    <location>
        <position position="63"/>
    </location>
</feature>
<protein>
    <submittedName>
        <fullName evidence="4">dTDP-4-keto-6-deoxy-D-glucose epimerase</fullName>
    </submittedName>
</protein>
<proteinExistence type="inferred from homology"/>
<dbReference type="PANTHER" id="PTHR21047:SF2">
    <property type="entry name" value="THYMIDINE DIPHOSPHO-4-KETO-RHAMNOSE 3,5-EPIMERASE"/>
    <property type="match status" value="1"/>
</dbReference>
<dbReference type="InterPro" id="IPR011051">
    <property type="entry name" value="RmlC_Cupin_sf"/>
</dbReference>
<dbReference type="AlphaFoldDB" id="A0A563ETS4"/>
<dbReference type="Pfam" id="PF00908">
    <property type="entry name" value="dTDP_sugar_isom"/>
    <property type="match status" value="1"/>
</dbReference>
<organism evidence="4 5">
    <name type="scientific">Lentzea tibetensis</name>
    <dbReference type="NCBI Taxonomy" id="2591470"/>
    <lineage>
        <taxon>Bacteria</taxon>
        <taxon>Bacillati</taxon>
        <taxon>Actinomycetota</taxon>
        <taxon>Actinomycetes</taxon>
        <taxon>Pseudonocardiales</taxon>
        <taxon>Pseudonocardiaceae</taxon>
        <taxon>Lentzea</taxon>
    </lineage>
</organism>
<dbReference type="SUPFAM" id="SSF51182">
    <property type="entry name" value="RmlC-like cupins"/>
    <property type="match status" value="1"/>
</dbReference>
<dbReference type="InterPro" id="IPR014710">
    <property type="entry name" value="RmlC-like_jellyroll"/>
</dbReference>
<reference evidence="4 5" key="1">
    <citation type="submission" date="2019-07" db="EMBL/GenBank/DDBJ databases">
        <title>Lentzea xizangensis sp. nov., isolated from Qinghai-Tibetan Plateau Soils.</title>
        <authorList>
            <person name="Huang J."/>
        </authorList>
    </citation>
    <scope>NUCLEOTIDE SEQUENCE [LARGE SCALE GENOMIC DNA]</scope>
    <source>
        <strain evidence="4 5">FXJ1.1311</strain>
    </source>
</reference>
<evidence type="ECO:0000256" key="1">
    <source>
        <dbReference type="ARBA" id="ARBA00010154"/>
    </source>
</evidence>
<feature type="site" description="Participates in a stacking interaction with the thymidine ring of dTDP-4-oxo-6-deoxyglucose" evidence="3">
    <location>
        <position position="139"/>
    </location>
</feature>
<evidence type="ECO:0000313" key="5">
    <source>
        <dbReference type="Proteomes" id="UP000316639"/>
    </source>
</evidence>
<dbReference type="CDD" id="cd00438">
    <property type="entry name" value="cupin_RmlC"/>
    <property type="match status" value="1"/>
</dbReference>
<feature type="active site" description="Proton donor" evidence="2">
    <location>
        <position position="133"/>
    </location>
</feature>
<gene>
    <name evidence="4" type="ORF">FKR81_20345</name>
</gene>
<evidence type="ECO:0000256" key="2">
    <source>
        <dbReference type="PIRSR" id="PIRSR600888-1"/>
    </source>
</evidence>
<dbReference type="PANTHER" id="PTHR21047">
    <property type="entry name" value="DTDP-6-DEOXY-D-GLUCOSE-3,5 EPIMERASE"/>
    <property type="match status" value="1"/>
</dbReference>
<dbReference type="OrthoDB" id="9800680at2"/>
<dbReference type="EMBL" id="VOBR01000012">
    <property type="protein sequence ID" value="TWP50524.1"/>
    <property type="molecule type" value="Genomic_DNA"/>
</dbReference>
<dbReference type="InterPro" id="IPR000888">
    <property type="entry name" value="RmlC-like"/>
</dbReference>
<accession>A0A563ETS4</accession>
<dbReference type="GO" id="GO:0005829">
    <property type="term" value="C:cytosol"/>
    <property type="evidence" value="ECO:0007669"/>
    <property type="project" value="TreeGrafter"/>
</dbReference>
<keyword evidence="5" id="KW-1185">Reference proteome</keyword>
<dbReference type="GO" id="GO:0008830">
    <property type="term" value="F:dTDP-4-dehydrorhamnose 3,5-epimerase activity"/>
    <property type="evidence" value="ECO:0007669"/>
    <property type="project" value="InterPro"/>
</dbReference>
<comment type="similarity">
    <text evidence="1">Belongs to the dTDP-4-dehydrorhamnose 3,5-epimerase family.</text>
</comment>
<name>A0A563ETS4_9PSEU</name>